<sequence>MKATDLRSGNLIKFKGVDEIQVVSCLNYRTDEIGTFDRPLGKSSLYESIPMTEEWLLKLGFEAKQENGFDFVLNISAAKLYARANSGAWFFQFNETYLGQLFTGVHHIQNFCASLGKELEVKL</sequence>
<organism evidence="1 2">
    <name type="scientific">Pedobacter africanus</name>
    <dbReference type="NCBI Taxonomy" id="151894"/>
    <lineage>
        <taxon>Bacteria</taxon>
        <taxon>Pseudomonadati</taxon>
        <taxon>Bacteroidota</taxon>
        <taxon>Sphingobacteriia</taxon>
        <taxon>Sphingobacteriales</taxon>
        <taxon>Sphingobacteriaceae</taxon>
        <taxon>Pedobacter</taxon>
    </lineage>
</organism>
<dbReference type="OrthoDB" id="956134at2"/>
<evidence type="ECO:0000313" key="1">
    <source>
        <dbReference type="EMBL" id="SMC45918.1"/>
    </source>
</evidence>
<keyword evidence="2" id="KW-1185">Reference proteome</keyword>
<evidence type="ECO:0000313" key="2">
    <source>
        <dbReference type="Proteomes" id="UP000192756"/>
    </source>
</evidence>
<name>A0A1W1ZD18_9SPHI</name>
<dbReference type="RefSeq" id="WP_084236907.1">
    <property type="nucleotide sequence ID" value="NZ_FWXT01000001.1"/>
</dbReference>
<gene>
    <name evidence="1" type="ORF">SAMN04488524_0579</name>
</gene>
<dbReference type="Proteomes" id="UP000192756">
    <property type="component" value="Unassembled WGS sequence"/>
</dbReference>
<accession>A0A1W1ZD18</accession>
<proteinExistence type="predicted"/>
<dbReference type="EMBL" id="FWXT01000001">
    <property type="protein sequence ID" value="SMC45918.1"/>
    <property type="molecule type" value="Genomic_DNA"/>
</dbReference>
<protein>
    <submittedName>
        <fullName evidence="1">Uncharacterized protein</fullName>
    </submittedName>
</protein>
<dbReference type="AlphaFoldDB" id="A0A1W1ZD18"/>
<reference evidence="2" key="1">
    <citation type="submission" date="2017-04" db="EMBL/GenBank/DDBJ databases">
        <authorList>
            <person name="Varghese N."/>
            <person name="Submissions S."/>
        </authorList>
    </citation>
    <scope>NUCLEOTIDE SEQUENCE [LARGE SCALE GENOMIC DNA]</scope>
    <source>
        <strain evidence="2">DSM 12126</strain>
    </source>
</reference>
<dbReference type="STRING" id="151894.SAMN04488524_0579"/>